<dbReference type="GO" id="GO:0006950">
    <property type="term" value="P:response to stress"/>
    <property type="evidence" value="ECO:0007669"/>
    <property type="project" value="TreeGrafter"/>
</dbReference>
<dbReference type="PANTHER" id="PTHR33164:SF43">
    <property type="entry name" value="HTH-TYPE TRANSCRIPTIONAL REPRESSOR YETL"/>
    <property type="match status" value="1"/>
</dbReference>
<name>A0A2N8SV30_STUST</name>
<dbReference type="InterPro" id="IPR000835">
    <property type="entry name" value="HTH_MarR-typ"/>
</dbReference>
<feature type="domain" description="HTH marR-type" evidence="1">
    <location>
        <begin position="1"/>
        <end position="124"/>
    </location>
</feature>
<gene>
    <name evidence="2" type="ORF">CXL00_09090</name>
</gene>
<evidence type="ECO:0000259" key="1">
    <source>
        <dbReference type="PROSITE" id="PS50995"/>
    </source>
</evidence>
<evidence type="ECO:0000313" key="2">
    <source>
        <dbReference type="EMBL" id="PNG06317.1"/>
    </source>
</evidence>
<dbReference type="InterPro" id="IPR036388">
    <property type="entry name" value="WH-like_DNA-bd_sf"/>
</dbReference>
<dbReference type="Proteomes" id="UP000235897">
    <property type="component" value="Unassembled WGS sequence"/>
</dbReference>
<dbReference type="PRINTS" id="PR00598">
    <property type="entry name" value="HTHMARR"/>
</dbReference>
<proteinExistence type="predicted"/>
<reference evidence="2 3" key="1">
    <citation type="submission" date="2018-01" db="EMBL/GenBank/DDBJ databases">
        <title>Denitrification phenotypes of diverse strains of Pseudomonas stutzeri.</title>
        <authorList>
            <person name="Milligan D.A."/>
            <person name="Bergaust L."/>
            <person name="Bakken L.R."/>
            <person name="Frostegard A."/>
        </authorList>
    </citation>
    <scope>NUCLEOTIDE SEQUENCE [LARGE SCALE GENOMIC DNA]</scope>
    <source>
        <strain evidence="2 3">28a3</strain>
    </source>
</reference>
<dbReference type="InterPro" id="IPR039422">
    <property type="entry name" value="MarR/SlyA-like"/>
</dbReference>
<dbReference type="OrthoDB" id="6196575at2"/>
<protein>
    <submittedName>
        <fullName evidence="2">MarR family transcriptional regulator</fullName>
    </submittedName>
</protein>
<evidence type="ECO:0000313" key="3">
    <source>
        <dbReference type="Proteomes" id="UP000235897"/>
    </source>
</evidence>
<dbReference type="Gene3D" id="1.10.10.10">
    <property type="entry name" value="Winged helix-like DNA-binding domain superfamily/Winged helix DNA-binding domain"/>
    <property type="match status" value="1"/>
</dbReference>
<comment type="caution">
    <text evidence="2">The sequence shown here is derived from an EMBL/GenBank/DDBJ whole genome shotgun (WGS) entry which is preliminary data.</text>
</comment>
<dbReference type="EMBL" id="POUW01000003">
    <property type="protein sequence ID" value="PNG06317.1"/>
    <property type="molecule type" value="Genomic_DNA"/>
</dbReference>
<organism evidence="2 3">
    <name type="scientific">Stutzerimonas stutzeri</name>
    <name type="common">Pseudomonas stutzeri</name>
    <dbReference type="NCBI Taxonomy" id="316"/>
    <lineage>
        <taxon>Bacteria</taxon>
        <taxon>Pseudomonadati</taxon>
        <taxon>Pseudomonadota</taxon>
        <taxon>Gammaproteobacteria</taxon>
        <taxon>Pseudomonadales</taxon>
        <taxon>Pseudomonadaceae</taxon>
        <taxon>Stutzerimonas</taxon>
    </lineage>
</organism>
<accession>A0A2N8SV30</accession>
<dbReference type="SUPFAM" id="SSF46785">
    <property type="entry name" value="Winged helix' DNA-binding domain"/>
    <property type="match status" value="1"/>
</dbReference>
<dbReference type="InterPro" id="IPR036390">
    <property type="entry name" value="WH_DNA-bd_sf"/>
</dbReference>
<dbReference type="GO" id="GO:0003700">
    <property type="term" value="F:DNA-binding transcription factor activity"/>
    <property type="evidence" value="ECO:0007669"/>
    <property type="project" value="InterPro"/>
</dbReference>
<dbReference type="PANTHER" id="PTHR33164">
    <property type="entry name" value="TRANSCRIPTIONAL REGULATOR, MARR FAMILY"/>
    <property type="match status" value="1"/>
</dbReference>
<dbReference type="AlphaFoldDB" id="A0A2N8SV30"/>
<dbReference type="Pfam" id="PF12802">
    <property type="entry name" value="MarR_2"/>
    <property type="match status" value="1"/>
</dbReference>
<sequence>MHLYRAQQYRALRDGPYALTHMENKVLGFFARQPGATLSDLVQHSGRDKAQLARLIKGLRDKGLLEGEADASDRRSVRLRLTEAARAVHLVLEEQAHYLNALAVEGFSEEECQRLVGLLERVRANLNRAS</sequence>
<dbReference type="SMART" id="SM00347">
    <property type="entry name" value="HTH_MARR"/>
    <property type="match status" value="1"/>
</dbReference>
<dbReference type="PROSITE" id="PS50995">
    <property type="entry name" value="HTH_MARR_2"/>
    <property type="match status" value="1"/>
</dbReference>